<feature type="transmembrane region" description="Helical" evidence="7">
    <location>
        <begin position="316"/>
        <end position="339"/>
    </location>
</feature>
<dbReference type="GO" id="GO:0016020">
    <property type="term" value="C:membrane"/>
    <property type="evidence" value="ECO:0007669"/>
    <property type="project" value="UniProtKB-SubCell"/>
</dbReference>
<dbReference type="Pfam" id="PF00999">
    <property type="entry name" value="Na_H_Exchanger"/>
    <property type="match status" value="1"/>
</dbReference>
<comment type="caution">
    <text evidence="9">The sequence shown here is derived from an EMBL/GenBank/DDBJ whole genome shotgun (WGS) entry which is preliminary data.</text>
</comment>
<keyword evidence="3 7" id="KW-0812">Transmembrane</keyword>
<evidence type="ECO:0000313" key="9">
    <source>
        <dbReference type="EMBL" id="MBA2890844.1"/>
    </source>
</evidence>
<feature type="transmembrane region" description="Helical" evidence="7">
    <location>
        <begin position="39"/>
        <end position="61"/>
    </location>
</feature>
<comment type="subcellular location">
    <subcellularLocation>
        <location evidence="1">Membrane</location>
        <topology evidence="1">Multi-pass membrane protein</topology>
    </subcellularLocation>
</comment>
<gene>
    <name evidence="9" type="ORF">HNR30_002185</name>
</gene>
<dbReference type="Gene3D" id="1.20.1530.20">
    <property type="match status" value="1"/>
</dbReference>
<dbReference type="InterPro" id="IPR050794">
    <property type="entry name" value="CPA2_transporter"/>
</dbReference>
<name>A0A7W0HPG9_9ACTN</name>
<reference evidence="9 10" key="1">
    <citation type="submission" date="2020-07" db="EMBL/GenBank/DDBJ databases">
        <title>Genomic Encyclopedia of Type Strains, Phase IV (KMG-IV): sequencing the most valuable type-strain genomes for metagenomic binning, comparative biology and taxonomic classification.</title>
        <authorList>
            <person name="Goeker M."/>
        </authorList>
    </citation>
    <scope>NUCLEOTIDE SEQUENCE [LARGE SCALE GENOMIC DNA]</scope>
    <source>
        <strain evidence="9 10">DSM 45533</strain>
    </source>
</reference>
<feature type="transmembrane region" description="Helical" evidence="7">
    <location>
        <begin position="169"/>
        <end position="189"/>
    </location>
</feature>
<evidence type="ECO:0000313" key="10">
    <source>
        <dbReference type="Proteomes" id="UP000530928"/>
    </source>
</evidence>
<evidence type="ECO:0000256" key="2">
    <source>
        <dbReference type="ARBA" id="ARBA00022448"/>
    </source>
</evidence>
<sequence>MSSLPRRVRTAIGVGAGLAVIACAVPLWAATETHPVDALTHFLIAVALILVISQGLAALACRLGQPPVLGEMVGGLVLGPSLLGAVWPQAGTFLFPPAVIEGLDKAAQLGLVVFVFLLGCELRTDRIERKGMVAAAVAGGMALPWAAGAAIVFVTGDLLAGPKAAPLEAMLFVGLAMAVTALPVLARILADLGLDKTGVGALSISAAAIGDGVAWLALAFLLAGQGSGEQGWRVLLLAMALVMVTALCVRPALASLVRRLGSSQSLAVVLIAGAIGYAVLTQSLQLHPVVGAFLFGVAVPRDSLAVERVGRRLEGFTLTILLPLFFAGVGLKVSAGLLGADPAGWMALAAVLVAAVVTKVAGAGGAVRLAGLPSAQAWRLGFLMNCRGVTELVVLTIGYQAHLINQLAYTLLVLVAVITTAATGPLVRWSLRHTHDDGATRAPRTVMHADTART</sequence>
<proteinExistence type="predicted"/>
<feature type="transmembrane region" description="Helical" evidence="7">
    <location>
        <begin position="68"/>
        <end position="87"/>
    </location>
</feature>
<dbReference type="InterPro" id="IPR006153">
    <property type="entry name" value="Cation/H_exchanger_TM"/>
</dbReference>
<dbReference type="PROSITE" id="PS51257">
    <property type="entry name" value="PROKAR_LIPOPROTEIN"/>
    <property type="match status" value="1"/>
</dbReference>
<keyword evidence="2" id="KW-0813">Transport</keyword>
<dbReference type="PANTHER" id="PTHR32468">
    <property type="entry name" value="CATION/H + ANTIPORTER"/>
    <property type="match status" value="1"/>
</dbReference>
<feature type="transmembrane region" description="Helical" evidence="7">
    <location>
        <begin position="201"/>
        <end position="222"/>
    </location>
</feature>
<feature type="transmembrane region" description="Helical" evidence="7">
    <location>
        <begin position="345"/>
        <end position="370"/>
    </location>
</feature>
<evidence type="ECO:0000256" key="3">
    <source>
        <dbReference type="ARBA" id="ARBA00022692"/>
    </source>
</evidence>
<keyword evidence="5" id="KW-0406">Ion transport</keyword>
<evidence type="ECO:0000256" key="5">
    <source>
        <dbReference type="ARBA" id="ARBA00023065"/>
    </source>
</evidence>
<feature type="transmembrane region" description="Helical" evidence="7">
    <location>
        <begin position="407"/>
        <end position="427"/>
    </location>
</feature>
<evidence type="ECO:0000256" key="7">
    <source>
        <dbReference type="SAM" id="Phobius"/>
    </source>
</evidence>
<evidence type="ECO:0000256" key="1">
    <source>
        <dbReference type="ARBA" id="ARBA00004141"/>
    </source>
</evidence>
<keyword evidence="6 7" id="KW-0472">Membrane</keyword>
<dbReference type="RefSeq" id="WP_181609626.1">
    <property type="nucleotide sequence ID" value="NZ_BAABAM010000006.1"/>
</dbReference>
<evidence type="ECO:0000256" key="6">
    <source>
        <dbReference type="ARBA" id="ARBA00023136"/>
    </source>
</evidence>
<dbReference type="InterPro" id="IPR038770">
    <property type="entry name" value="Na+/solute_symporter_sf"/>
</dbReference>
<dbReference type="GO" id="GO:0015297">
    <property type="term" value="F:antiporter activity"/>
    <property type="evidence" value="ECO:0007669"/>
    <property type="project" value="InterPro"/>
</dbReference>
<evidence type="ECO:0000259" key="8">
    <source>
        <dbReference type="Pfam" id="PF00999"/>
    </source>
</evidence>
<feature type="transmembrane region" description="Helical" evidence="7">
    <location>
        <begin position="260"/>
        <end position="280"/>
    </location>
</feature>
<dbReference type="PANTHER" id="PTHR32468:SF0">
    <property type="entry name" value="K(+)_H(+) ANTIPORTER 1"/>
    <property type="match status" value="1"/>
</dbReference>
<accession>A0A7W0HPG9</accession>
<keyword evidence="4 7" id="KW-1133">Transmembrane helix</keyword>
<protein>
    <submittedName>
        <fullName evidence="9">Kef-type K+ transport system membrane component KefB</fullName>
    </submittedName>
</protein>
<organism evidence="9 10">
    <name type="scientific">Nonomuraea soli</name>
    <dbReference type="NCBI Taxonomy" id="1032476"/>
    <lineage>
        <taxon>Bacteria</taxon>
        <taxon>Bacillati</taxon>
        <taxon>Actinomycetota</taxon>
        <taxon>Actinomycetes</taxon>
        <taxon>Streptosporangiales</taxon>
        <taxon>Streptosporangiaceae</taxon>
        <taxon>Nonomuraea</taxon>
    </lineage>
</organism>
<dbReference type="EMBL" id="JACDUR010000002">
    <property type="protein sequence ID" value="MBA2890844.1"/>
    <property type="molecule type" value="Genomic_DNA"/>
</dbReference>
<feature type="domain" description="Cation/H+ exchanger transmembrane" evidence="8">
    <location>
        <begin position="55"/>
        <end position="429"/>
    </location>
</feature>
<dbReference type="AlphaFoldDB" id="A0A7W0HPG9"/>
<dbReference type="GO" id="GO:1902600">
    <property type="term" value="P:proton transmembrane transport"/>
    <property type="evidence" value="ECO:0007669"/>
    <property type="project" value="InterPro"/>
</dbReference>
<dbReference type="Proteomes" id="UP000530928">
    <property type="component" value="Unassembled WGS sequence"/>
</dbReference>
<feature type="transmembrane region" description="Helical" evidence="7">
    <location>
        <begin position="234"/>
        <end position="253"/>
    </location>
</feature>
<evidence type="ECO:0000256" key="4">
    <source>
        <dbReference type="ARBA" id="ARBA00022989"/>
    </source>
</evidence>
<feature type="transmembrane region" description="Helical" evidence="7">
    <location>
        <begin position="107"/>
        <end position="124"/>
    </location>
</feature>
<feature type="transmembrane region" description="Helical" evidence="7">
    <location>
        <begin position="131"/>
        <end position="154"/>
    </location>
</feature>
<keyword evidence="10" id="KW-1185">Reference proteome</keyword>